<keyword evidence="9" id="KW-1185">Reference proteome</keyword>
<feature type="binding site" evidence="7">
    <location>
        <position position="90"/>
    </location>
    <ligand>
        <name>Zn(2+)</name>
        <dbReference type="ChEBI" id="CHEBI:29105"/>
    </ligand>
</feature>
<keyword evidence="7" id="KW-0479">Metal-binding</keyword>
<dbReference type="GO" id="GO:0045892">
    <property type="term" value="P:negative regulation of DNA-templated transcription"/>
    <property type="evidence" value="ECO:0007669"/>
    <property type="project" value="TreeGrafter"/>
</dbReference>
<evidence type="ECO:0000256" key="7">
    <source>
        <dbReference type="PIRSR" id="PIRSR602481-1"/>
    </source>
</evidence>
<dbReference type="OrthoDB" id="8659436at2"/>
<evidence type="ECO:0000313" key="8">
    <source>
        <dbReference type="EMBL" id="EMD17159.1"/>
    </source>
</evidence>
<dbReference type="STRING" id="999415.HMPREF9943_00530"/>
<dbReference type="Gene3D" id="3.30.1490.190">
    <property type="match status" value="1"/>
</dbReference>
<protein>
    <recommendedName>
        <fullName evidence="10">Ferric uptake regulation protein</fullName>
    </recommendedName>
</protein>
<proteinExistence type="inferred from homology"/>
<dbReference type="InterPro" id="IPR036390">
    <property type="entry name" value="WH_DNA-bd_sf"/>
</dbReference>
<comment type="cofactor">
    <cofactor evidence="7">
        <name>Zn(2+)</name>
        <dbReference type="ChEBI" id="CHEBI:29105"/>
    </cofactor>
    <text evidence="7">Binds 1 zinc ion per subunit.</text>
</comment>
<sequence length="137" mass="16177">MKKSYHTKNKDLIMDYLDLHKEERISASSIYEAIKEKNASINLATVYRNLDKLHNEGILRKFKTAEDDCSYYQYVHQNCRYHLHLQCTHCGKIIHLECDFMDTIMNHLLKDHGFALDCENSTLSGLCEECRKELKYV</sequence>
<dbReference type="InterPro" id="IPR043135">
    <property type="entry name" value="Fur_C"/>
</dbReference>
<evidence type="ECO:0000256" key="5">
    <source>
        <dbReference type="ARBA" id="ARBA00023125"/>
    </source>
</evidence>
<dbReference type="EMBL" id="AGEJ01000010">
    <property type="protein sequence ID" value="EMD17159.1"/>
    <property type="molecule type" value="Genomic_DNA"/>
</dbReference>
<reference evidence="8 9" key="1">
    <citation type="submission" date="2013-02" db="EMBL/GenBank/DDBJ databases">
        <title>The Genome Sequence of Lactobacillus catenaformis F0143.</title>
        <authorList>
            <consortium name="The Broad Institute Genome Sequencing Platform"/>
            <person name="Earl A."/>
            <person name="Ward D."/>
            <person name="Feldgarden M."/>
            <person name="Gevers D."/>
            <person name="Izard J."/>
            <person name="Blanton J.M."/>
            <person name="Mathney J."/>
            <person name="Dewhirst F.E."/>
            <person name="Young S.K."/>
            <person name="Zeng Q."/>
            <person name="Gargeya S."/>
            <person name="Fitzgerald M."/>
            <person name="Haas B."/>
            <person name="Abouelleil A."/>
            <person name="Alvarado L."/>
            <person name="Arachchi H.M."/>
            <person name="Berlin A."/>
            <person name="Chapman S.B."/>
            <person name="Gearin G."/>
            <person name="Goldberg J."/>
            <person name="Griggs A."/>
            <person name="Gujja S."/>
            <person name="Hansen M."/>
            <person name="Heiman D."/>
            <person name="Howarth C."/>
            <person name="Larimer J."/>
            <person name="Lui A."/>
            <person name="MacDonald P.J.P."/>
            <person name="McCowen C."/>
            <person name="Montmayeur A."/>
            <person name="Murphy C."/>
            <person name="Neiman D."/>
            <person name="Pearson M."/>
            <person name="Priest M."/>
            <person name="Roberts A."/>
            <person name="Saif S."/>
            <person name="Shea T."/>
            <person name="Sisk P."/>
            <person name="Stolte C."/>
            <person name="Sykes S."/>
            <person name="Wortman J."/>
            <person name="Nusbaum C."/>
            <person name="Birren B."/>
        </authorList>
    </citation>
    <scope>NUCLEOTIDE SEQUENCE [LARGE SCALE GENOMIC DNA]</scope>
    <source>
        <strain evidence="8 9">OT 569</strain>
    </source>
</reference>
<dbReference type="GO" id="GO:0000976">
    <property type="term" value="F:transcription cis-regulatory region binding"/>
    <property type="evidence" value="ECO:0007669"/>
    <property type="project" value="TreeGrafter"/>
</dbReference>
<evidence type="ECO:0000256" key="4">
    <source>
        <dbReference type="ARBA" id="ARBA00023015"/>
    </source>
</evidence>
<dbReference type="InterPro" id="IPR036388">
    <property type="entry name" value="WH-like_DNA-bd_sf"/>
</dbReference>
<dbReference type="InterPro" id="IPR002481">
    <property type="entry name" value="FUR"/>
</dbReference>
<evidence type="ECO:0008006" key="10">
    <source>
        <dbReference type="Google" id="ProtNLM"/>
    </source>
</evidence>
<dbReference type="eggNOG" id="COG0735">
    <property type="taxonomic scope" value="Bacteria"/>
</dbReference>
<dbReference type="RefSeq" id="WP_004801741.1">
    <property type="nucleotide sequence ID" value="NZ_AUGJ01000003.1"/>
</dbReference>
<feature type="binding site" evidence="7">
    <location>
        <position position="87"/>
    </location>
    <ligand>
        <name>Zn(2+)</name>
        <dbReference type="ChEBI" id="CHEBI:29105"/>
    </ligand>
</feature>
<keyword evidence="5" id="KW-0238">DNA-binding</keyword>
<dbReference type="GO" id="GO:0003700">
    <property type="term" value="F:DNA-binding transcription factor activity"/>
    <property type="evidence" value="ECO:0007669"/>
    <property type="project" value="InterPro"/>
</dbReference>
<name>M2PNJ5_9FIRM</name>
<dbReference type="SUPFAM" id="SSF46785">
    <property type="entry name" value="Winged helix' DNA-binding domain"/>
    <property type="match status" value="1"/>
</dbReference>
<feature type="binding site" evidence="7">
    <location>
        <position position="130"/>
    </location>
    <ligand>
        <name>Zn(2+)</name>
        <dbReference type="ChEBI" id="CHEBI:29105"/>
    </ligand>
</feature>
<keyword evidence="4" id="KW-0805">Transcription regulation</keyword>
<dbReference type="PANTHER" id="PTHR33202">
    <property type="entry name" value="ZINC UPTAKE REGULATION PROTEIN"/>
    <property type="match status" value="1"/>
</dbReference>
<feature type="binding site" evidence="7">
    <location>
        <position position="127"/>
    </location>
    <ligand>
        <name>Zn(2+)</name>
        <dbReference type="ChEBI" id="CHEBI:29105"/>
    </ligand>
</feature>
<evidence type="ECO:0000256" key="2">
    <source>
        <dbReference type="ARBA" id="ARBA00022491"/>
    </source>
</evidence>
<dbReference type="Gene3D" id="1.10.10.10">
    <property type="entry name" value="Winged helix-like DNA-binding domain superfamily/Winged helix DNA-binding domain"/>
    <property type="match status" value="1"/>
</dbReference>
<keyword evidence="2" id="KW-0678">Repressor</keyword>
<dbReference type="AlphaFoldDB" id="M2PNJ5"/>
<comment type="caution">
    <text evidence="8">The sequence shown here is derived from an EMBL/GenBank/DDBJ whole genome shotgun (WGS) entry which is preliminary data.</text>
</comment>
<dbReference type="GO" id="GO:1900376">
    <property type="term" value="P:regulation of secondary metabolite biosynthetic process"/>
    <property type="evidence" value="ECO:0007669"/>
    <property type="project" value="TreeGrafter"/>
</dbReference>
<dbReference type="BioCyc" id="ECAT999415-HMP:GTTI-548-MONOMER"/>
<keyword evidence="3 7" id="KW-0862">Zinc</keyword>
<evidence type="ECO:0000256" key="6">
    <source>
        <dbReference type="ARBA" id="ARBA00023163"/>
    </source>
</evidence>
<accession>M2PNJ5</accession>
<comment type="similarity">
    <text evidence="1">Belongs to the Fur family.</text>
</comment>
<dbReference type="Pfam" id="PF01475">
    <property type="entry name" value="FUR"/>
    <property type="match status" value="1"/>
</dbReference>
<evidence type="ECO:0000256" key="3">
    <source>
        <dbReference type="ARBA" id="ARBA00022833"/>
    </source>
</evidence>
<dbReference type="CDD" id="cd07153">
    <property type="entry name" value="Fur_like"/>
    <property type="match status" value="1"/>
</dbReference>
<evidence type="ECO:0000313" key="9">
    <source>
        <dbReference type="Proteomes" id="UP000011758"/>
    </source>
</evidence>
<dbReference type="GO" id="GO:0008270">
    <property type="term" value="F:zinc ion binding"/>
    <property type="evidence" value="ECO:0007669"/>
    <property type="project" value="TreeGrafter"/>
</dbReference>
<organism evidence="8 9">
    <name type="scientific">Eggerthia catenaformis OT 569 = DSM 20559</name>
    <dbReference type="NCBI Taxonomy" id="999415"/>
    <lineage>
        <taxon>Bacteria</taxon>
        <taxon>Bacillati</taxon>
        <taxon>Bacillota</taxon>
        <taxon>Erysipelotrichia</taxon>
        <taxon>Erysipelotrichales</taxon>
        <taxon>Coprobacillaceae</taxon>
        <taxon>Eggerthia</taxon>
    </lineage>
</organism>
<evidence type="ECO:0000256" key="1">
    <source>
        <dbReference type="ARBA" id="ARBA00007957"/>
    </source>
</evidence>
<keyword evidence="6" id="KW-0804">Transcription</keyword>
<gene>
    <name evidence="8" type="ORF">HMPREF9943_00530</name>
</gene>
<dbReference type="PANTHER" id="PTHR33202:SF7">
    <property type="entry name" value="FERRIC UPTAKE REGULATION PROTEIN"/>
    <property type="match status" value="1"/>
</dbReference>
<dbReference type="Proteomes" id="UP000011758">
    <property type="component" value="Unassembled WGS sequence"/>
</dbReference>